<organism evidence="11 12">
    <name type="scientific">Citricoccus nitrophenolicus</name>
    <dbReference type="NCBI Taxonomy" id="863575"/>
    <lineage>
        <taxon>Bacteria</taxon>
        <taxon>Bacillati</taxon>
        <taxon>Actinomycetota</taxon>
        <taxon>Actinomycetes</taxon>
        <taxon>Micrococcales</taxon>
        <taxon>Micrococcaceae</taxon>
        <taxon>Citricoccus</taxon>
    </lineage>
</organism>
<evidence type="ECO:0000256" key="3">
    <source>
        <dbReference type="ARBA" id="ARBA00022475"/>
    </source>
</evidence>
<feature type="transmembrane region" description="Helical" evidence="9">
    <location>
        <begin position="140"/>
        <end position="161"/>
    </location>
</feature>
<evidence type="ECO:0000259" key="10">
    <source>
        <dbReference type="Pfam" id="PF04290"/>
    </source>
</evidence>
<feature type="transmembrane region" description="Helical" evidence="9">
    <location>
        <begin position="52"/>
        <end position="70"/>
    </location>
</feature>
<dbReference type="Proteomes" id="UP001484097">
    <property type="component" value="Unassembled WGS sequence"/>
</dbReference>
<feature type="transmembrane region" description="Helical" evidence="9">
    <location>
        <begin position="18"/>
        <end position="40"/>
    </location>
</feature>
<comment type="caution">
    <text evidence="11">The sequence shown here is derived from an EMBL/GenBank/DDBJ whole genome shotgun (WGS) entry which is preliminary data.</text>
</comment>
<comment type="similarity">
    <text evidence="8">Belongs to the TRAP transporter small permease family.</text>
</comment>
<keyword evidence="12" id="KW-1185">Reference proteome</keyword>
<keyword evidence="6 9" id="KW-1133">Transmembrane helix</keyword>
<keyword evidence="5 9" id="KW-0812">Transmembrane</keyword>
<evidence type="ECO:0000256" key="4">
    <source>
        <dbReference type="ARBA" id="ARBA00022519"/>
    </source>
</evidence>
<evidence type="ECO:0000256" key="6">
    <source>
        <dbReference type="ARBA" id="ARBA00022989"/>
    </source>
</evidence>
<reference evidence="11 12" key="1">
    <citation type="submission" date="2024-05" db="EMBL/GenBank/DDBJ databases">
        <authorList>
            <person name="Yi C."/>
        </authorList>
    </citation>
    <scope>NUCLEOTIDE SEQUENCE [LARGE SCALE GENOMIC DNA]</scope>
    <source>
        <strain evidence="11 12">XS13</strain>
    </source>
</reference>
<feature type="transmembrane region" description="Helical" evidence="9">
    <location>
        <begin position="90"/>
        <end position="110"/>
    </location>
</feature>
<dbReference type="Pfam" id="PF04290">
    <property type="entry name" value="DctQ"/>
    <property type="match status" value="1"/>
</dbReference>
<dbReference type="InterPro" id="IPR007387">
    <property type="entry name" value="TRAP_DctQ"/>
</dbReference>
<dbReference type="InterPro" id="IPR055348">
    <property type="entry name" value="DctQ"/>
</dbReference>
<evidence type="ECO:0000256" key="5">
    <source>
        <dbReference type="ARBA" id="ARBA00022692"/>
    </source>
</evidence>
<sequence>MNIVLAVWEKGIRPLSRVLGIVSAILCAGLALLLTLEVIFRASTGGGIRGMFEISELVLVMIAFLGFGQAESNKVHVRVSLLTDRLGAPFRLRLQGIALLLCAVFLVWMGSELAMRALESVQTGEFRTGLLNFPVWPGRTFAAVGAGLLALVMLVKGIIMIGGHEAQGGRSANSQEVPAGVI</sequence>
<keyword evidence="2" id="KW-0813">Transport</keyword>
<keyword evidence="3" id="KW-1003">Cell membrane</keyword>
<evidence type="ECO:0000313" key="12">
    <source>
        <dbReference type="Proteomes" id="UP001484097"/>
    </source>
</evidence>
<evidence type="ECO:0000256" key="2">
    <source>
        <dbReference type="ARBA" id="ARBA00022448"/>
    </source>
</evidence>
<proteinExistence type="inferred from homology"/>
<keyword evidence="4" id="KW-0997">Cell inner membrane</keyword>
<name>A0ABV0IGA2_9MICC</name>
<protein>
    <submittedName>
        <fullName evidence="11">TRAP transporter small permease</fullName>
    </submittedName>
</protein>
<keyword evidence="7 9" id="KW-0472">Membrane</keyword>
<dbReference type="EMBL" id="JBDXMX010000002">
    <property type="protein sequence ID" value="MEO9247181.1"/>
    <property type="molecule type" value="Genomic_DNA"/>
</dbReference>
<evidence type="ECO:0000256" key="9">
    <source>
        <dbReference type="SAM" id="Phobius"/>
    </source>
</evidence>
<evidence type="ECO:0000256" key="8">
    <source>
        <dbReference type="ARBA" id="ARBA00038436"/>
    </source>
</evidence>
<dbReference type="RefSeq" id="WP_347919642.1">
    <property type="nucleotide sequence ID" value="NZ_JBDXMX010000002.1"/>
</dbReference>
<evidence type="ECO:0000256" key="7">
    <source>
        <dbReference type="ARBA" id="ARBA00023136"/>
    </source>
</evidence>
<accession>A0ABV0IGA2</accession>
<comment type="subcellular location">
    <subcellularLocation>
        <location evidence="1">Cell inner membrane</location>
        <topology evidence="1">Multi-pass membrane protein</topology>
    </subcellularLocation>
</comment>
<gene>
    <name evidence="11" type="ORF">ABDK96_05775</name>
</gene>
<dbReference type="PANTHER" id="PTHR35011">
    <property type="entry name" value="2,3-DIKETO-L-GULONATE TRAP TRANSPORTER SMALL PERMEASE PROTEIN YIAM"/>
    <property type="match status" value="1"/>
</dbReference>
<evidence type="ECO:0000256" key="1">
    <source>
        <dbReference type="ARBA" id="ARBA00004429"/>
    </source>
</evidence>
<dbReference type="PANTHER" id="PTHR35011:SF10">
    <property type="entry name" value="TRAP TRANSPORTER SMALL PERMEASE PROTEIN"/>
    <property type="match status" value="1"/>
</dbReference>
<evidence type="ECO:0000313" key="11">
    <source>
        <dbReference type="EMBL" id="MEO9247181.1"/>
    </source>
</evidence>
<feature type="domain" description="Tripartite ATP-independent periplasmic transporters DctQ component" evidence="10">
    <location>
        <begin position="30"/>
        <end position="155"/>
    </location>
</feature>